<dbReference type="InterPro" id="IPR046342">
    <property type="entry name" value="CBS_dom_sf"/>
</dbReference>
<evidence type="ECO:0000256" key="2">
    <source>
        <dbReference type="PROSITE-ProRule" id="PRU00703"/>
    </source>
</evidence>
<evidence type="ECO:0000256" key="1">
    <source>
        <dbReference type="ARBA" id="ARBA00023122"/>
    </source>
</evidence>
<evidence type="ECO:0000259" key="3">
    <source>
        <dbReference type="PROSITE" id="PS51371"/>
    </source>
</evidence>
<dbReference type="InterPro" id="IPR051257">
    <property type="entry name" value="Diverse_CBS-Domain"/>
</dbReference>
<dbReference type="PANTHER" id="PTHR43080:SF30">
    <property type="entry name" value="CYCLIC DI-AMP RECEPTOR B"/>
    <property type="match status" value="1"/>
</dbReference>
<dbReference type="PANTHER" id="PTHR43080">
    <property type="entry name" value="CBS DOMAIN-CONTAINING PROTEIN CBSX3, MITOCHONDRIAL"/>
    <property type="match status" value="1"/>
</dbReference>
<dbReference type="InterPro" id="IPR000644">
    <property type="entry name" value="CBS_dom"/>
</dbReference>
<comment type="caution">
    <text evidence="4">The sequence shown here is derived from an EMBL/GenBank/DDBJ whole genome shotgun (WGS) entry which is preliminary data.</text>
</comment>
<accession>A0A0A5I6W9</accession>
<reference evidence="4 5" key="1">
    <citation type="submission" date="2013-08" db="EMBL/GenBank/DDBJ databases">
        <authorList>
            <person name="Huang J."/>
            <person name="Wang G."/>
        </authorList>
    </citation>
    <scope>NUCLEOTIDE SEQUENCE [LARGE SCALE GENOMIC DNA]</scope>
    <source>
        <strain evidence="4 5">JSM 076056</strain>
    </source>
</reference>
<keyword evidence="5" id="KW-1185">Reference proteome</keyword>
<proteinExistence type="predicted"/>
<dbReference type="Gene3D" id="3.10.580.10">
    <property type="entry name" value="CBS-domain"/>
    <property type="match status" value="1"/>
</dbReference>
<keyword evidence="1 2" id="KW-0129">CBS domain</keyword>
<dbReference type="Pfam" id="PF00571">
    <property type="entry name" value="CBS"/>
    <property type="match status" value="2"/>
</dbReference>
<protein>
    <recommendedName>
        <fullName evidence="3">CBS domain-containing protein</fullName>
    </recommendedName>
</protein>
<organism evidence="4 5">
    <name type="scientific">Pontibacillus halophilus JSM 076056 = DSM 19796</name>
    <dbReference type="NCBI Taxonomy" id="1385510"/>
    <lineage>
        <taxon>Bacteria</taxon>
        <taxon>Bacillati</taxon>
        <taxon>Bacillota</taxon>
        <taxon>Bacilli</taxon>
        <taxon>Bacillales</taxon>
        <taxon>Bacillaceae</taxon>
        <taxon>Pontibacillus</taxon>
    </lineage>
</organism>
<name>A0A0A5I6W9_9BACI</name>
<evidence type="ECO:0000313" key="5">
    <source>
        <dbReference type="Proteomes" id="UP000030528"/>
    </source>
</evidence>
<dbReference type="eggNOG" id="COG0517">
    <property type="taxonomic scope" value="Bacteria"/>
</dbReference>
<feature type="domain" description="CBS" evidence="3">
    <location>
        <begin position="18"/>
        <end position="78"/>
    </location>
</feature>
<sequence length="149" mass="16878">MISIQSEELMNITVEDLMIPSEKVAHVQGGNPIEHALLVLVKSGYSAVPVLDPTYKLKGVISKTIIIDNMLGIERFELEKLSEIRVEEVMNEDIPCLNKTDSFSKGLDAVVDHPFVCVSDEDGYFDGILTRRAILKHLKRHLYTYNYKK</sequence>
<dbReference type="PROSITE" id="PS51371">
    <property type="entry name" value="CBS"/>
    <property type="match status" value="1"/>
</dbReference>
<dbReference type="InterPro" id="IPR048125">
    <property type="entry name" value="CBS_CbpB"/>
</dbReference>
<dbReference type="SUPFAM" id="SSF54631">
    <property type="entry name" value="CBS-domain pair"/>
    <property type="match status" value="1"/>
</dbReference>
<dbReference type="OrthoDB" id="2375431at2"/>
<evidence type="ECO:0000313" key="4">
    <source>
        <dbReference type="EMBL" id="KGX91572.1"/>
    </source>
</evidence>
<dbReference type="RefSeq" id="WP_026800710.1">
    <property type="nucleotide sequence ID" value="NZ_AULI01000009.1"/>
</dbReference>
<dbReference type="STRING" id="1385510.GCA_000425205_02370"/>
<dbReference type="EMBL" id="AVPE01000009">
    <property type="protein sequence ID" value="KGX91572.1"/>
    <property type="molecule type" value="Genomic_DNA"/>
</dbReference>
<dbReference type="Proteomes" id="UP000030528">
    <property type="component" value="Unassembled WGS sequence"/>
</dbReference>
<gene>
    <name evidence="4" type="ORF">N781_03505</name>
</gene>
<dbReference type="NCBIfam" id="NF041630">
    <property type="entry name" value="CBS_CbpB"/>
    <property type="match status" value="1"/>
</dbReference>
<dbReference type="SMART" id="SM00116">
    <property type="entry name" value="CBS"/>
    <property type="match status" value="2"/>
</dbReference>
<dbReference type="AlphaFoldDB" id="A0A0A5I6W9"/>
<dbReference type="CDD" id="cd04643">
    <property type="entry name" value="CBS_pair_bac"/>
    <property type="match status" value="1"/>
</dbReference>